<dbReference type="PROSITE" id="PS50968">
    <property type="entry name" value="BIOTINYL_LIPOYL"/>
    <property type="match status" value="2"/>
</dbReference>
<evidence type="ECO:0000256" key="3">
    <source>
        <dbReference type="ARBA" id="ARBA00005145"/>
    </source>
</evidence>
<feature type="compositionally biased region" description="Low complexity" evidence="11">
    <location>
        <begin position="205"/>
        <end position="222"/>
    </location>
</feature>
<protein>
    <recommendedName>
        <fullName evidence="10">Dihydrolipoyllysine-residue succinyltransferase</fullName>
        <ecNumber evidence="10">2.3.1.61</ecNumber>
    </recommendedName>
</protein>
<feature type="region of interest" description="Disordered" evidence="11">
    <location>
        <begin position="79"/>
        <end position="103"/>
    </location>
</feature>
<evidence type="ECO:0000256" key="10">
    <source>
        <dbReference type="NCBIfam" id="TIGR01347"/>
    </source>
</evidence>
<gene>
    <name evidence="13" type="ORF">Rhal01_00180</name>
</gene>
<keyword evidence="7" id="KW-0450">Lipoyl</keyword>
<dbReference type="RefSeq" id="WP_346187070.1">
    <property type="nucleotide sequence ID" value="NZ_BAABRL010000001.1"/>
</dbReference>
<evidence type="ECO:0000256" key="7">
    <source>
        <dbReference type="ARBA" id="ARBA00022823"/>
    </source>
</evidence>
<dbReference type="InterPro" id="IPR000089">
    <property type="entry name" value="Biotin_lipoyl"/>
</dbReference>
<evidence type="ECO:0000259" key="12">
    <source>
        <dbReference type="PROSITE" id="PS50968"/>
    </source>
</evidence>
<dbReference type="Pfam" id="PF00364">
    <property type="entry name" value="Biotin_lipoyl"/>
    <property type="match status" value="2"/>
</dbReference>
<dbReference type="PANTHER" id="PTHR43416:SF5">
    <property type="entry name" value="DIHYDROLIPOYLLYSINE-RESIDUE SUCCINYLTRANSFERASE COMPONENT OF 2-OXOGLUTARATE DEHYDROGENASE COMPLEX, MITOCHONDRIAL"/>
    <property type="match status" value="1"/>
</dbReference>
<comment type="catalytic activity">
    <reaction evidence="9">
        <text>N(6)-[(R)-dihydrolipoyl]-L-lysyl-[protein] + succinyl-CoA = N(6)-[(R)-S(8)-succinyldihydrolipoyl]-L-lysyl-[protein] + CoA</text>
        <dbReference type="Rhea" id="RHEA:15213"/>
        <dbReference type="Rhea" id="RHEA-COMP:10475"/>
        <dbReference type="Rhea" id="RHEA-COMP:20092"/>
        <dbReference type="ChEBI" id="CHEBI:57287"/>
        <dbReference type="ChEBI" id="CHEBI:57292"/>
        <dbReference type="ChEBI" id="CHEBI:83100"/>
        <dbReference type="ChEBI" id="CHEBI:83120"/>
        <dbReference type="EC" id="2.3.1.61"/>
    </reaction>
</comment>
<dbReference type="PROSITE" id="PS00189">
    <property type="entry name" value="LIPOYL"/>
    <property type="match status" value="2"/>
</dbReference>
<dbReference type="InterPro" id="IPR023213">
    <property type="entry name" value="CAT-like_dom_sf"/>
</dbReference>
<feature type="domain" description="Lipoyl-binding" evidence="12">
    <location>
        <begin position="107"/>
        <end position="181"/>
    </location>
</feature>
<keyword evidence="14" id="KW-1185">Reference proteome</keyword>
<comment type="cofactor">
    <cofactor evidence="1">
        <name>(R)-lipoate</name>
        <dbReference type="ChEBI" id="CHEBI:83088"/>
    </cofactor>
</comment>
<evidence type="ECO:0000256" key="11">
    <source>
        <dbReference type="SAM" id="MobiDB-lite"/>
    </source>
</evidence>
<keyword evidence="5" id="KW-0816">Tricarboxylic acid cycle</keyword>
<evidence type="ECO:0000256" key="1">
    <source>
        <dbReference type="ARBA" id="ARBA00001938"/>
    </source>
</evidence>
<dbReference type="Gene3D" id="2.40.50.100">
    <property type="match status" value="2"/>
</dbReference>
<dbReference type="EC" id="2.3.1.61" evidence="10"/>
<accession>A0ABP9UUF1</accession>
<dbReference type="NCBIfam" id="TIGR01347">
    <property type="entry name" value="sucB"/>
    <property type="match status" value="1"/>
</dbReference>
<dbReference type="Gene3D" id="3.30.559.10">
    <property type="entry name" value="Chloramphenicol acetyltransferase-like domain"/>
    <property type="match status" value="1"/>
</dbReference>
<keyword evidence="8" id="KW-0012">Acyltransferase</keyword>
<evidence type="ECO:0000256" key="4">
    <source>
        <dbReference type="ARBA" id="ARBA00007317"/>
    </source>
</evidence>
<evidence type="ECO:0000256" key="8">
    <source>
        <dbReference type="ARBA" id="ARBA00023315"/>
    </source>
</evidence>
<evidence type="ECO:0000313" key="14">
    <source>
        <dbReference type="Proteomes" id="UP001424741"/>
    </source>
</evidence>
<dbReference type="EMBL" id="BAABRL010000001">
    <property type="protein sequence ID" value="GAA5494025.1"/>
    <property type="molecule type" value="Genomic_DNA"/>
</dbReference>
<feature type="compositionally biased region" description="Low complexity" evidence="11">
    <location>
        <begin position="93"/>
        <end position="103"/>
    </location>
</feature>
<evidence type="ECO:0000256" key="2">
    <source>
        <dbReference type="ARBA" id="ARBA00004052"/>
    </source>
</evidence>
<feature type="compositionally biased region" description="Basic and acidic residues" evidence="11">
    <location>
        <begin position="193"/>
        <end position="204"/>
    </location>
</feature>
<evidence type="ECO:0000256" key="6">
    <source>
        <dbReference type="ARBA" id="ARBA00022679"/>
    </source>
</evidence>
<feature type="domain" description="Lipoyl-binding" evidence="12">
    <location>
        <begin position="2"/>
        <end position="76"/>
    </location>
</feature>
<dbReference type="SUPFAM" id="SSF51230">
    <property type="entry name" value="Single hybrid motif"/>
    <property type="match status" value="2"/>
</dbReference>
<dbReference type="Pfam" id="PF00198">
    <property type="entry name" value="2-oxoacid_dh"/>
    <property type="match status" value="1"/>
</dbReference>
<dbReference type="SUPFAM" id="SSF52777">
    <property type="entry name" value="CoA-dependent acyltransferases"/>
    <property type="match status" value="1"/>
</dbReference>
<comment type="pathway">
    <text evidence="3">Amino-acid degradation; L-lysine degradation via saccharopine pathway; glutaryl-CoA from L-lysine: step 6/6.</text>
</comment>
<proteinExistence type="inferred from homology"/>
<dbReference type="InterPro" id="IPR050537">
    <property type="entry name" value="2-oxoacid_dehydrogenase"/>
</dbReference>
<dbReference type="CDD" id="cd06849">
    <property type="entry name" value="lipoyl_domain"/>
    <property type="match status" value="2"/>
</dbReference>
<organism evidence="13 14">
    <name type="scientific">Rubritalea halochordaticola</name>
    <dbReference type="NCBI Taxonomy" id="714537"/>
    <lineage>
        <taxon>Bacteria</taxon>
        <taxon>Pseudomonadati</taxon>
        <taxon>Verrucomicrobiota</taxon>
        <taxon>Verrucomicrobiia</taxon>
        <taxon>Verrucomicrobiales</taxon>
        <taxon>Rubritaleaceae</taxon>
        <taxon>Rubritalea</taxon>
    </lineage>
</organism>
<dbReference type="InterPro" id="IPR001078">
    <property type="entry name" value="2-oxoacid_DH_actylTfrase"/>
</dbReference>
<evidence type="ECO:0000256" key="9">
    <source>
        <dbReference type="ARBA" id="ARBA00052761"/>
    </source>
</evidence>
<feature type="region of interest" description="Disordered" evidence="11">
    <location>
        <begin position="182"/>
        <end position="247"/>
    </location>
</feature>
<comment type="similarity">
    <text evidence="4">Belongs to the 2-oxoacid dehydrogenase family.</text>
</comment>
<dbReference type="InterPro" id="IPR011053">
    <property type="entry name" value="Single_hybrid_motif"/>
</dbReference>
<dbReference type="InterPro" id="IPR003016">
    <property type="entry name" value="2-oxoA_DH_lipoyl-BS"/>
</dbReference>
<dbReference type="PANTHER" id="PTHR43416">
    <property type="entry name" value="DIHYDROLIPOYLLYSINE-RESIDUE SUCCINYLTRANSFERASE COMPONENT OF 2-OXOGLUTARATE DEHYDROGENASE COMPLEX, MITOCHONDRIAL-RELATED"/>
    <property type="match status" value="1"/>
</dbReference>
<keyword evidence="6" id="KW-0808">Transferase</keyword>
<comment type="function">
    <text evidence="2">E2 component of the 2-oxoglutarate dehydrogenase (OGDH) complex which catalyzes the second step in the conversion of 2-oxoglutarate to succinyl-CoA and CO(2).</text>
</comment>
<dbReference type="Proteomes" id="UP001424741">
    <property type="component" value="Unassembled WGS sequence"/>
</dbReference>
<name>A0ABP9UUF1_9BACT</name>
<sequence length="474" mass="50422">MSFEVIIPNAGESVTSANVAQWHKSNGDTVAKGDVLLTIETDKVSQELEAEEAGVLEILVPEGEEVAIGTVVAKLNEGGAAPAPAEEKKEEAPASAPAEESSATGEVIDVVVPAAGESVTSANVANWQFASGDKVAKGDTLVTLETDKVASELEAEVSGTIEIIVPEGEEVDIGTVIARITEGDAPAKPAATPEKKEEPAKPAEKPATPAPAASTPAPAQKPDLSVVANSEDRGVKAEPKTEGRTTRKKMTMLRRKIATHLVNAQQTAAILTTFNEVDMSAIMQLRKDVQEDFVKKHGCKLGFMSLFVKAVVQALKDVPSINARIDGTDIVENNFYDIGVAVGTEKGLVVPVLRDCEQKGFAQIEQDLIGYANKAREGKIEMADLQGGVFTISNGGVYGSLLSTPILNPPQSGILGMHTIQQRPVAVNGKVEIRPMMYLALSYDHRLVDGKEAVTFLIRIKECLENPTRLMLEM</sequence>
<comment type="caution">
    <text evidence="13">The sequence shown here is derived from an EMBL/GenBank/DDBJ whole genome shotgun (WGS) entry which is preliminary data.</text>
</comment>
<evidence type="ECO:0000256" key="5">
    <source>
        <dbReference type="ARBA" id="ARBA00022532"/>
    </source>
</evidence>
<dbReference type="InterPro" id="IPR006255">
    <property type="entry name" value="SucB"/>
</dbReference>
<reference evidence="13 14" key="1">
    <citation type="submission" date="2024-02" db="EMBL/GenBank/DDBJ databases">
        <title>Rubritalea halochordaticola NBRC 107102.</title>
        <authorList>
            <person name="Ichikawa N."/>
            <person name="Katano-Makiyama Y."/>
            <person name="Hidaka K."/>
        </authorList>
    </citation>
    <scope>NUCLEOTIDE SEQUENCE [LARGE SCALE GENOMIC DNA]</scope>
    <source>
        <strain evidence="13 14">NBRC 107102</strain>
    </source>
</reference>
<feature type="compositionally biased region" description="Basic and acidic residues" evidence="11">
    <location>
        <begin position="230"/>
        <end position="245"/>
    </location>
</feature>
<evidence type="ECO:0000313" key="13">
    <source>
        <dbReference type="EMBL" id="GAA5494025.1"/>
    </source>
</evidence>